<evidence type="ECO:0000256" key="9">
    <source>
        <dbReference type="ARBA" id="ARBA00022705"/>
    </source>
</evidence>
<evidence type="ECO:0000256" key="16">
    <source>
        <dbReference type="ARBA" id="ARBA00022840"/>
    </source>
</evidence>
<proteinExistence type="inferred from homology"/>
<dbReference type="GO" id="GO:0042025">
    <property type="term" value="C:host cell nucleus"/>
    <property type="evidence" value="ECO:0007669"/>
    <property type="project" value="UniProtKB-SubCell"/>
</dbReference>
<dbReference type="GO" id="GO:0046872">
    <property type="term" value="F:metal ion binding"/>
    <property type="evidence" value="ECO:0007669"/>
    <property type="project" value="UniProtKB-KW"/>
</dbReference>
<dbReference type="GO" id="GO:0016779">
    <property type="term" value="F:nucleotidyltransferase activity"/>
    <property type="evidence" value="ECO:0007669"/>
    <property type="project" value="UniProtKB-KW"/>
</dbReference>
<dbReference type="InterPro" id="IPR049912">
    <property type="entry name" value="CRESS_DNA_REP"/>
</dbReference>
<feature type="domain" description="CRESS-DNA virus Rep endonuclease" evidence="23">
    <location>
        <begin position="3"/>
        <end position="101"/>
    </location>
</feature>
<keyword evidence="15" id="KW-0347">Helicase</keyword>
<comment type="subcellular location">
    <subcellularLocation>
        <location evidence="3">Host nucleus</location>
    </subcellularLocation>
</comment>
<evidence type="ECO:0000256" key="20">
    <source>
        <dbReference type="ARBA" id="ARBA00030754"/>
    </source>
</evidence>
<keyword evidence="11" id="KW-0479">Metal-binding</keyword>
<comment type="cofactor">
    <cofactor evidence="2">
        <name>Mg(2+)</name>
        <dbReference type="ChEBI" id="CHEBI:18420"/>
    </cofactor>
</comment>
<dbReference type="Pfam" id="PF00910">
    <property type="entry name" value="RNA_helicase"/>
    <property type="match status" value="1"/>
</dbReference>
<name>A0A140AQQ0_9VIRU</name>
<keyword evidence="25" id="KW-1185">Reference proteome</keyword>
<evidence type="ECO:0000256" key="17">
    <source>
        <dbReference type="ARBA" id="ARBA00023124"/>
    </source>
</evidence>
<evidence type="ECO:0000256" key="10">
    <source>
        <dbReference type="ARBA" id="ARBA00022722"/>
    </source>
</evidence>
<evidence type="ECO:0000313" key="25">
    <source>
        <dbReference type="Proteomes" id="UP000204234"/>
    </source>
</evidence>
<evidence type="ECO:0000256" key="3">
    <source>
        <dbReference type="ARBA" id="ARBA00004147"/>
    </source>
</evidence>
<dbReference type="GO" id="GO:0004519">
    <property type="term" value="F:endonuclease activity"/>
    <property type="evidence" value="ECO:0007669"/>
    <property type="project" value="UniProtKB-KW"/>
</dbReference>
<evidence type="ECO:0000256" key="11">
    <source>
        <dbReference type="ARBA" id="ARBA00022723"/>
    </source>
</evidence>
<comment type="catalytic activity">
    <reaction evidence="22">
        <text>ATP + H2O = ADP + phosphate + H(+)</text>
        <dbReference type="Rhea" id="RHEA:13065"/>
        <dbReference type="ChEBI" id="CHEBI:15377"/>
        <dbReference type="ChEBI" id="CHEBI:15378"/>
        <dbReference type="ChEBI" id="CHEBI:30616"/>
        <dbReference type="ChEBI" id="CHEBI:43474"/>
        <dbReference type="ChEBI" id="CHEBI:456216"/>
    </reaction>
</comment>
<dbReference type="Pfam" id="PF02407">
    <property type="entry name" value="Viral_Rep"/>
    <property type="match status" value="1"/>
</dbReference>
<keyword evidence="17" id="KW-0190">Covalent protein-DNA linkage</keyword>
<evidence type="ECO:0000256" key="5">
    <source>
        <dbReference type="ARBA" id="ARBA00014531"/>
    </source>
</evidence>
<evidence type="ECO:0000256" key="21">
    <source>
        <dbReference type="ARBA" id="ARBA00032243"/>
    </source>
</evidence>
<dbReference type="Gene3D" id="3.40.50.300">
    <property type="entry name" value="P-loop containing nucleotide triphosphate hydrolases"/>
    <property type="match status" value="1"/>
</dbReference>
<dbReference type="GeneID" id="26974193"/>
<sequence length="284" mass="32952">MYMARNRNFVFTWNNYTEDSEQFLRSRVDEGVIKYVGYCKEIAPSTGTPHLQGFCSFENKKSVQQVRVILVGCHVETMLGSISQNEDYCSKAGELINYGVQPVTNDNKGRAEQLRWQRARESAKLGQFDDIDADIFIRCYSTLKRIRTDYTAKPPPEDVTCYWIYGPTGTGKSHSVETTFPLCYKKNMDDPKWFDGYQGEETVYLEDIDKYQVKWGGLLKRLADRWPLLVNTKGSMQYIRPKRIIVTSNYNLDEIWSDSGTLDPLLRRFTVILKESQEQVIDFT</sequence>
<evidence type="ECO:0000256" key="14">
    <source>
        <dbReference type="ARBA" id="ARBA00022801"/>
    </source>
</evidence>
<evidence type="ECO:0000256" key="2">
    <source>
        <dbReference type="ARBA" id="ARBA00001946"/>
    </source>
</evidence>
<dbReference type="SUPFAM" id="SSF52540">
    <property type="entry name" value="P-loop containing nucleoside triphosphate hydrolases"/>
    <property type="match status" value="1"/>
</dbReference>
<keyword evidence="12" id="KW-0547">Nucleotide-binding</keyword>
<accession>A0A140AQQ0</accession>
<reference evidence="24 25" key="1">
    <citation type="journal article" date="2016" name="Infect. Genet. Evol.">
        <title>Diverse circular replication-associated protein encoding viruses circulating in invertebrates within a lake ecosystem.</title>
        <authorList>
            <person name="Dayaram A."/>
            <person name="Galatowitsch M.L."/>
            <person name="Arguello-Astorga G.R."/>
            <person name="van Bysterveldt K."/>
            <person name="Kraberger S."/>
            <person name="Stainton D."/>
            <person name="Harding J.S."/>
            <person name="Roumagnac P."/>
            <person name="Martin D.P."/>
            <person name="Lefeuvre P."/>
            <person name="Varsani A."/>
        </authorList>
    </citation>
    <scope>NUCLEOTIDE SEQUENCE [LARGE SCALE GENOMIC DNA]</scope>
    <source>
        <strain evidence="24">LSaCV-39-LSGA-2013</strain>
    </source>
</reference>
<keyword evidence="9" id="KW-0235">DNA replication</keyword>
<dbReference type="InterPro" id="IPR027417">
    <property type="entry name" value="P-loop_NTPase"/>
</dbReference>
<dbReference type="RefSeq" id="YP_009237534.1">
    <property type="nucleotide sequence ID" value="NC_029598.1"/>
</dbReference>
<evidence type="ECO:0000256" key="7">
    <source>
        <dbReference type="ARBA" id="ARBA00022679"/>
    </source>
</evidence>
<evidence type="ECO:0000256" key="1">
    <source>
        <dbReference type="ARBA" id="ARBA00001936"/>
    </source>
</evidence>
<comment type="similarity">
    <text evidence="4">Belongs to the nanoviruses/circoviruses replication-associated protein family.</text>
</comment>
<evidence type="ECO:0000256" key="18">
    <source>
        <dbReference type="ARBA" id="ARBA00023125"/>
    </source>
</evidence>
<keyword evidence="10" id="KW-0540">Nuclease</keyword>
<evidence type="ECO:0000256" key="8">
    <source>
        <dbReference type="ARBA" id="ARBA00022695"/>
    </source>
</evidence>
<evidence type="ECO:0000259" key="23">
    <source>
        <dbReference type="PROSITE" id="PS52020"/>
    </source>
</evidence>
<dbReference type="InterPro" id="IPR000605">
    <property type="entry name" value="Helicase_SF3_ssDNA/RNA_vir"/>
</dbReference>
<keyword evidence="19" id="KW-0511">Multifunctional enzyme</keyword>
<dbReference type="GO" id="GO:0003677">
    <property type="term" value="F:DNA binding"/>
    <property type="evidence" value="ECO:0007669"/>
    <property type="project" value="UniProtKB-KW"/>
</dbReference>
<dbReference type="Proteomes" id="UP000204234">
    <property type="component" value="Segment"/>
</dbReference>
<dbReference type="GO" id="GO:0003723">
    <property type="term" value="F:RNA binding"/>
    <property type="evidence" value="ECO:0007669"/>
    <property type="project" value="InterPro"/>
</dbReference>
<dbReference type="KEGG" id="vg:26974193"/>
<keyword evidence="7" id="KW-0808">Transferase</keyword>
<evidence type="ECO:0000256" key="12">
    <source>
        <dbReference type="ARBA" id="ARBA00022741"/>
    </source>
</evidence>
<keyword evidence="6" id="KW-1048">Host nucleus</keyword>
<organism evidence="24 25">
    <name type="scientific">Lake Sarah-associated circular virus-39</name>
    <dbReference type="NCBI Taxonomy" id="1685767"/>
    <lineage>
        <taxon>Viruses</taxon>
        <taxon>Monodnaviria</taxon>
        <taxon>Shotokuvirae</taxon>
        <taxon>Cressdnaviricota</taxon>
        <taxon>Arfiviricetes</taxon>
        <taxon>Rohanvirales</taxon>
        <taxon>Adamaviridae</taxon>
        <taxon>Andorivirus</taxon>
        <taxon>Andorivirus nenuia</taxon>
    </lineage>
</organism>
<keyword evidence="16" id="KW-0067">ATP-binding</keyword>
<evidence type="ECO:0000256" key="19">
    <source>
        <dbReference type="ARBA" id="ARBA00023268"/>
    </source>
</evidence>
<protein>
    <recommendedName>
        <fullName evidence="5">Replication-associated protein</fullName>
    </recommendedName>
    <alternativeName>
        <fullName evidence="20">ATP-dependent helicase Rep</fullName>
    </alternativeName>
    <alternativeName>
        <fullName evidence="21">RepP</fullName>
    </alternativeName>
</protein>
<evidence type="ECO:0000256" key="22">
    <source>
        <dbReference type="ARBA" id="ARBA00049360"/>
    </source>
</evidence>
<dbReference type="GO" id="GO:0006260">
    <property type="term" value="P:DNA replication"/>
    <property type="evidence" value="ECO:0007669"/>
    <property type="project" value="UniProtKB-KW"/>
</dbReference>
<dbReference type="Gene3D" id="3.40.1310.20">
    <property type="match status" value="1"/>
</dbReference>
<keyword evidence="18" id="KW-0238">DNA-binding</keyword>
<keyword evidence="13" id="KW-0255">Endonuclease</keyword>
<evidence type="ECO:0000256" key="4">
    <source>
        <dbReference type="ARBA" id="ARBA00008545"/>
    </source>
</evidence>
<keyword evidence="8" id="KW-0548">Nucleotidyltransferase</keyword>
<dbReference type="EMBL" id="KP153485">
    <property type="protein sequence ID" value="ALE29763.1"/>
    <property type="molecule type" value="Genomic_DNA"/>
</dbReference>
<evidence type="ECO:0000256" key="15">
    <source>
        <dbReference type="ARBA" id="ARBA00022806"/>
    </source>
</evidence>
<evidence type="ECO:0000256" key="6">
    <source>
        <dbReference type="ARBA" id="ARBA00022562"/>
    </source>
</evidence>
<keyword evidence="14" id="KW-0378">Hydrolase</keyword>
<dbReference type="GO" id="GO:0016787">
    <property type="term" value="F:hydrolase activity"/>
    <property type="evidence" value="ECO:0007669"/>
    <property type="project" value="UniProtKB-KW"/>
</dbReference>
<dbReference type="GO" id="GO:0003724">
    <property type="term" value="F:RNA helicase activity"/>
    <property type="evidence" value="ECO:0007669"/>
    <property type="project" value="InterPro"/>
</dbReference>
<evidence type="ECO:0000256" key="13">
    <source>
        <dbReference type="ARBA" id="ARBA00022759"/>
    </source>
</evidence>
<dbReference type="OrthoDB" id="9195at10239"/>
<evidence type="ECO:0000313" key="24">
    <source>
        <dbReference type="EMBL" id="ALE29763.1"/>
    </source>
</evidence>
<comment type="cofactor">
    <cofactor evidence="1">
        <name>Mn(2+)</name>
        <dbReference type="ChEBI" id="CHEBI:29035"/>
    </cofactor>
</comment>
<dbReference type="GO" id="GO:0000166">
    <property type="term" value="F:nucleotide binding"/>
    <property type="evidence" value="ECO:0007669"/>
    <property type="project" value="UniProtKB-KW"/>
</dbReference>
<dbReference type="PROSITE" id="PS52020">
    <property type="entry name" value="CRESS_DNA_REP"/>
    <property type="match status" value="1"/>
</dbReference>